<name>A0A401FWW0_9BACT</name>
<accession>A0A401FWW0</accession>
<dbReference type="RefSeq" id="WP_124328724.1">
    <property type="nucleotide sequence ID" value="NZ_BEXT01000001.1"/>
</dbReference>
<organism evidence="1 2">
    <name type="scientific">Desulfonema ishimotonii</name>
    <dbReference type="NCBI Taxonomy" id="45657"/>
    <lineage>
        <taxon>Bacteria</taxon>
        <taxon>Pseudomonadati</taxon>
        <taxon>Thermodesulfobacteriota</taxon>
        <taxon>Desulfobacteria</taxon>
        <taxon>Desulfobacterales</taxon>
        <taxon>Desulfococcaceae</taxon>
        <taxon>Desulfonema</taxon>
    </lineage>
</organism>
<gene>
    <name evidence="1" type="ORF">DENIS_2389</name>
</gene>
<evidence type="ECO:0000313" key="2">
    <source>
        <dbReference type="Proteomes" id="UP000288096"/>
    </source>
</evidence>
<dbReference type="Proteomes" id="UP000288096">
    <property type="component" value="Unassembled WGS sequence"/>
</dbReference>
<reference evidence="2" key="2">
    <citation type="submission" date="2019-01" db="EMBL/GenBank/DDBJ databases">
        <title>Genome sequence of Desulfonema ishimotonii strain Tokyo 01.</title>
        <authorList>
            <person name="Fukui M."/>
        </authorList>
    </citation>
    <scope>NUCLEOTIDE SEQUENCE [LARGE SCALE GENOMIC DNA]</scope>
    <source>
        <strain evidence="2">Tokyo 01</strain>
    </source>
</reference>
<protein>
    <recommendedName>
        <fullName evidence="3">Lipoprotein</fullName>
    </recommendedName>
</protein>
<dbReference type="EMBL" id="BEXT01000001">
    <property type="protein sequence ID" value="GBC61429.1"/>
    <property type="molecule type" value="Genomic_DNA"/>
</dbReference>
<reference evidence="2" key="1">
    <citation type="submission" date="2017-11" db="EMBL/GenBank/DDBJ databases">
        <authorList>
            <person name="Watanabe M."/>
            <person name="Kojima H."/>
        </authorList>
    </citation>
    <scope>NUCLEOTIDE SEQUENCE [LARGE SCALE GENOMIC DNA]</scope>
    <source>
        <strain evidence="2">Tokyo 01</strain>
    </source>
</reference>
<dbReference type="OrthoDB" id="6382175at2"/>
<evidence type="ECO:0000313" key="1">
    <source>
        <dbReference type="EMBL" id="GBC61429.1"/>
    </source>
</evidence>
<proteinExistence type="predicted"/>
<comment type="caution">
    <text evidence="1">The sequence shown here is derived from an EMBL/GenBank/DDBJ whole genome shotgun (WGS) entry which is preliminary data.</text>
</comment>
<dbReference type="AlphaFoldDB" id="A0A401FWW0"/>
<evidence type="ECO:0008006" key="3">
    <source>
        <dbReference type="Google" id="ProtNLM"/>
    </source>
</evidence>
<sequence>MKMRYVWVRLFLVVLFLVIAGCNESSDVVISDNYRHVEVSYDFETGTEGWIAGFADLPVSETYKYQLESSHRELPSGPEGNGLYIQGYNYSGDLFMFFKKQFSGLKPDTTYQVAFEIELATNVPEGMVGAGGSPGESVCVKAGVTDMEPFADEDESGWFRMNIDKGNQAESGEDAVSLGNIASPDVQGDEYQLKILANTDTPFTVTTDSDGGLWVIIGTDSGYEGLTALYYDHVMITLDEAEAGQNT</sequence>
<dbReference type="PROSITE" id="PS51257">
    <property type="entry name" value="PROKAR_LIPOPROTEIN"/>
    <property type="match status" value="1"/>
</dbReference>
<keyword evidence="2" id="KW-1185">Reference proteome</keyword>